<keyword evidence="1" id="KW-0812">Transmembrane</keyword>
<protein>
    <submittedName>
        <fullName evidence="2">Uncharacterized protein</fullName>
    </submittedName>
</protein>
<keyword evidence="1" id="KW-0472">Membrane</keyword>
<evidence type="ECO:0000313" key="2">
    <source>
        <dbReference type="EMBL" id="GIG21531.1"/>
    </source>
</evidence>
<feature type="transmembrane region" description="Helical" evidence="1">
    <location>
        <begin position="73"/>
        <end position="91"/>
    </location>
</feature>
<reference evidence="2" key="1">
    <citation type="submission" date="2021-01" db="EMBL/GenBank/DDBJ databases">
        <title>Whole genome shotgun sequence of Cellulomonas chitinilytica NBRC 110799.</title>
        <authorList>
            <person name="Komaki H."/>
            <person name="Tamura T."/>
        </authorList>
    </citation>
    <scope>NUCLEOTIDE SEQUENCE</scope>
    <source>
        <strain evidence="2">NBRC 110799</strain>
    </source>
</reference>
<dbReference type="Proteomes" id="UP000632740">
    <property type="component" value="Unassembled WGS sequence"/>
</dbReference>
<proteinExistence type="predicted"/>
<keyword evidence="3" id="KW-1185">Reference proteome</keyword>
<keyword evidence="1" id="KW-1133">Transmembrane helix</keyword>
<sequence length="121" mass="13759">MTPARPPLAVLLRYRLLGRRPAATHDDWLRTDLDSRWYPVRSVLLVTATSFVVVIAVCWAGAALGWWSPLDPFVVVALGVVHGVAQTVRAVRLREAERERLFGVRDELGRFTPYLHLERDE</sequence>
<organism evidence="2 3">
    <name type="scientific">Cellulomonas chitinilytica</name>
    <dbReference type="NCBI Taxonomy" id="398759"/>
    <lineage>
        <taxon>Bacteria</taxon>
        <taxon>Bacillati</taxon>
        <taxon>Actinomycetota</taxon>
        <taxon>Actinomycetes</taxon>
        <taxon>Micrococcales</taxon>
        <taxon>Cellulomonadaceae</taxon>
        <taxon>Cellulomonas</taxon>
    </lineage>
</organism>
<dbReference type="AlphaFoldDB" id="A0A919U1M2"/>
<comment type="caution">
    <text evidence="2">The sequence shown here is derived from an EMBL/GenBank/DDBJ whole genome shotgun (WGS) entry which is preliminary data.</text>
</comment>
<dbReference type="RefSeq" id="WP_203753602.1">
    <property type="nucleotide sequence ID" value="NZ_BONK01000007.1"/>
</dbReference>
<dbReference type="EMBL" id="BONK01000007">
    <property type="protein sequence ID" value="GIG21531.1"/>
    <property type="molecule type" value="Genomic_DNA"/>
</dbReference>
<evidence type="ECO:0000256" key="1">
    <source>
        <dbReference type="SAM" id="Phobius"/>
    </source>
</evidence>
<accession>A0A919U1M2</accession>
<name>A0A919U1M2_9CELL</name>
<gene>
    <name evidence="2" type="ORF">Cch01nite_22550</name>
</gene>
<evidence type="ECO:0000313" key="3">
    <source>
        <dbReference type="Proteomes" id="UP000632740"/>
    </source>
</evidence>
<feature type="transmembrane region" description="Helical" evidence="1">
    <location>
        <begin position="43"/>
        <end position="67"/>
    </location>
</feature>